<evidence type="ECO:0000259" key="5">
    <source>
        <dbReference type="PROSITE" id="PS52015"/>
    </source>
</evidence>
<dbReference type="Gene3D" id="3.30.1150.10">
    <property type="match status" value="1"/>
</dbReference>
<evidence type="ECO:0000313" key="7">
    <source>
        <dbReference type="Proteomes" id="UP001523003"/>
    </source>
</evidence>
<reference evidence="6 7" key="1">
    <citation type="submission" date="2022-05" db="EMBL/GenBank/DDBJ databases">
        <title>Description of the Bartonella bilalgolemii sp. nov. Isolated from Apodemus uralensis (Pallas 1811).</title>
        <authorList>
            <person name="Zgheib R."/>
            <person name="Celebi B."/>
        </authorList>
    </citation>
    <scope>NUCLEOTIDE SEQUENCE [LARGE SCALE GENOMIC DNA]</scope>
    <source>
        <strain evidence="6 7">G70</strain>
    </source>
</reference>
<dbReference type="Pfam" id="PF13103">
    <property type="entry name" value="TonB_2"/>
    <property type="match status" value="1"/>
</dbReference>
<keyword evidence="4" id="KW-0472">Membrane</keyword>
<evidence type="ECO:0000256" key="1">
    <source>
        <dbReference type="ARBA" id="ARBA00004167"/>
    </source>
</evidence>
<dbReference type="InterPro" id="IPR006260">
    <property type="entry name" value="TonB/TolA_C"/>
</dbReference>
<protein>
    <submittedName>
        <fullName evidence="6">TonB family protein</fullName>
    </submittedName>
</protein>
<dbReference type="RefSeq" id="WP_249675532.1">
    <property type="nucleotide sequence ID" value="NZ_JAMCOF010000002.1"/>
</dbReference>
<comment type="caution">
    <text evidence="6">The sequence shown here is derived from an EMBL/GenBank/DDBJ whole genome shotgun (WGS) entry which is preliminary data.</text>
</comment>
<evidence type="ECO:0000256" key="2">
    <source>
        <dbReference type="ARBA" id="ARBA00022692"/>
    </source>
</evidence>
<gene>
    <name evidence="6" type="ORF">M4Z11_02080</name>
</gene>
<evidence type="ECO:0000256" key="4">
    <source>
        <dbReference type="ARBA" id="ARBA00023136"/>
    </source>
</evidence>
<dbReference type="NCBIfam" id="TIGR01352">
    <property type="entry name" value="tonB_Cterm"/>
    <property type="match status" value="1"/>
</dbReference>
<dbReference type="PROSITE" id="PS51257">
    <property type="entry name" value="PROKAR_LIPOPROTEIN"/>
    <property type="match status" value="1"/>
</dbReference>
<proteinExistence type="predicted"/>
<keyword evidence="7" id="KW-1185">Reference proteome</keyword>
<dbReference type="Proteomes" id="UP001523003">
    <property type="component" value="Unassembled WGS sequence"/>
</dbReference>
<evidence type="ECO:0000256" key="3">
    <source>
        <dbReference type="ARBA" id="ARBA00022989"/>
    </source>
</evidence>
<name>A0ABT0P7F9_9HYPH</name>
<keyword evidence="2" id="KW-0812">Transmembrane</keyword>
<dbReference type="SUPFAM" id="SSF74653">
    <property type="entry name" value="TolA/TonB C-terminal domain"/>
    <property type="match status" value="1"/>
</dbReference>
<accession>A0ABT0P7F9</accession>
<keyword evidence="3" id="KW-1133">Transmembrane helix</keyword>
<organism evidence="6 7">
    <name type="scientific">Bartonella bilalgolemii</name>
    <dbReference type="NCBI Taxonomy" id="2942911"/>
    <lineage>
        <taxon>Bacteria</taxon>
        <taxon>Pseudomonadati</taxon>
        <taxon>Pseudomonadota</taxon>
        <taxon>Alphaproteobacteria</taxon>
        <taxon>Hyphomicrobiales</taxon>
        <taxon>Bartonellaceae</taxon>
        <taxon>Bartonella</taxon>
    </lineage>
</organism>
<dbReference type="PROSITE" id="PS52015">
    <property type="entry name" value="TONB_CTD"/>
    <property type="match status" value="1"/>
</dbReference>
<evidence type="ECO:0000313" key="6">
    <source>
        <dbReference type="EMBL" id="MCL6229405.1"/>
    </source>
</evidence>
<dbReference type="EMBL" id="JAMCOF010000002">
    <property type="protein sequence ID" value="MCL6229405.1"/>
    <property type="molecule type" value="Genomic_DNA"/>
</dbReference>
<comment type="subcellular location">
    <subcellularLocation>
        <location evidence="1">Membrane</location>
        <topology evidence="1">Single-pass membrane protein</topology>
    </subcellularLocation>
</comment>
<feature type="domain" description="TonB C-terminal" evidence="5">
    <location>
        <begin position="171"/>
        <end position="258"/>
    </location>
</feature>
<sequence length="258" mass="29251">MMKGASIWRISALWIGAFGCAFALHVGVGARFYSKSIHINGFVFSPMAMLIVVPEIVHPDVNPDSEILEFNVLKEEEISKPELSKVRPENSLSKEHQITKEFQSIVKKDGFTVLKPLKRSSPSKINRKVFIKKQSSTLNITEKKINRKKAHSFAVSRESNTIALDNALSEHWLAKVQTQLEKQKSYIVGQRISSVQGVVQLEFKVREQGDIFANRVIFSSGSRELDWLAMTALKRIDMFPPPPREMVNKTIRVSLVFN</sequence>
<dbReference type="InterPro" id="IPR037682">
    <property type="entry name" value="TonB_C"/>
</dbReference>